<feature type="region of interest" description="Disordered" evidence="4">
    <location>
        <begin position="664"/>
        <end position="761"/>
    </location>
</feature>
<dbReference type="SMART" id="SM00462">
    <property type="entry name" value="PTB"/>
    <property type="match status" value="2"/>
</dbReference>
<evidence type="ECO:0000259" key="6">
    <source>
        <dbReference type="PROSITE" id="PS50086"/>
    </source>
</evidence>
<sequence>MLSRNNFDETRNNVNEMPLVELTKEQEKCDYKESHYRLHVSHVTFQRMYRVNYLGQAVLDPRYTQPMLPWIIAEVRRTAHHRQTKIEIFIEVTDSSLKALMADDNQVLFEHNLQNISKFAQTSQDHSCFSYLTRDNPELPMACHVFQADDESTVLELFTSMREMTKEMSHQSSISSAFSWGNSSWLDNLLTNSQQYEVLYIGKIKVSHKRAPPSFIDEAVEKFRLYELEKLRAKQDQEKSQHRQRRDSGASCKSLPHSLEMVVEPIENHLADQVVGNEENQSVKGSLENEMESSVNRSRQGSGDSMEFSLRPLDSNDSMSRSVMDTRSLVTHTQSMDTAARSSVIQSLHDYEVKRSSSQHLLLPPEDHSLITHTQSLDAPTKAAIVNDLQGCGESTRVRSCSGDMPRATKQNSLPIYRARVNSGSSIDFGRSRSRQQGNRTMLFLIGRMELCFISTDKKQVLLNRMFNDISHCSQGVKSPDHFGFICREILSGADTYVGYVFRCQREQVVDEVMFSLKQAFHSAHQTFQQQQVARNQTFMCESCPMHWFHRLCLDIEGLPSENIHDHIRKWLGKLSEEEKEDIILRYKGTETTTLQEKNEVLMMLFRSYFERKQMKHTHATNGNHSNRCEIGFFEKKSSSKLDSFKEKARKSLSSSFENILKRKVKEDPRERSGTTESEPTSRITSEDHSETSFIGNDKHIQRERSYDVWDSQAGNEKERLSPVQQRPRSSTFSTVKEAQKQVLKKTGTDTTSSAEKSPQHQVSPMMNIFMKVGNRTVAEDGAKTPSKQGSWRQVIFQRVQTPIQERKALLEEHLKPEDSLEPPGSSEKVASLSKRSKSELRALWKKAIMEQIILIRMEKENRKLQARQNAVSNKRLKLDYAEITPCLKDAQKQWDKLLSTPNRSSVCFSLGKLKETVKNGVPRHRRGEVWQFLAEQQQLHTFTPASVPETVDLSQSYSELLSQLTSQQHAILIDLGRTFPSHPYFSQPLGPGQLALFNLLKAYSLLDTEVGYCQGLSFVAGILLLHMSEGQAFQMMKHILFLLGFRRQYKPDMVALQVQMYQLSRLLHDQHRDVYSHLESYEIGPTLYAAPWFLTLFASQFSLGFVSRLFDLIFLQGIEAVFKVALVLLSNHRELLLQCCSFESIMEFLKTTLPSMGIIQMERIFNQVFNLDLSKQLQAYEVEYHVLQEEMLYSPDRADDDLFQKLETVNRNLKRQNMELLEQLQVAHTNVHTLEMSVTSYQNTVKRLEDRVNSLQDERDALLHSVNVMRKKMERLEVSRIGSDTDDDSWAPSLSVIRGIHGKEESVDFDPLELSDLLHIGSSDITNTSPYDHVIVKDTQQELVYNHSRRCDINNQMVGDFTESNNTDKQMIEDCTKIHDTDKQMVVDCTESHDTHKQMAEDHTESYDTHKQMIGGHSKSHGTDKQNIVRCKESHDTVKQMVGDHTKSHDTVKQMVGDHTKSHDTGKQMVGDHTKSHDTGKQMVGDSTESHDTGKQMVGDSTERHDTGKQMFGDSTESHDTDKQNIVRCKESHDKNKEYDCRKSCGTGADKKSKSCTIESR</sequence>
<dbReference type="SUPFAM" id="SSF50729">
    <property type="entry name" value="PH domain-like"/>
    <property type="match status" value="2"/>
</dbReference>
<dbReference type="SMART" id="SM00164">
    <property type="entry name" value="TBC"/>
    <property type="match status" value="1"/>
</dbReference>
<dbReference type="InterPro" id="IPR021785">
    <property type="entry name" value="DUF3350"/>
</dbReference>
<keyword evidence="7" id="KW-1185">Reference proteome</keyword>
<dbReference type="Pfam" id="PF00566">
    <property type="entry name" value="RabGAP-TBC"/>
    <property type="match status" value="1"/>
</dbReference>
<dbReference type="GeneID" id="106471417"/>
<dbReference type="InterPro" id="IPR011993">
    <property type="entry name" value="PH-like_dom_sf"/>
</dbReference>
<reference evidence="8" key="1">
    <citation type="submission" date="2025-08" db="UniProtKB">
        <authorList>
            <consortium name="RefSeq"/>
        </authorList>
    </citation>
    <scope>IDENTIFICATION</scope>
    <source>
        <tissue evidence="8">Muscle</tissue>
    </source>
</reference>
<dbReference type="InterPro" id="IPR035969">
    <property type="entry name" value="Rab-GAP_TBC_sf"/>
</dbReference>
<protein>
    <submittedName>
        <fullName evidence="8">TBC1 domain family member 4-like isoform X1</fullName>
    </submittedName>
</protein>
<organism evidence="7 8">
    <name type="scientific">Limulus polyphemus</name>
    <name type="common">Atlantic horseshoe crab</name>
    <dbReference type="NCBI Taxonomy" id="6850"/>
    <lineage>
        <taxon>Eukaryota</taxon>
        <taxon>Metazoa</taxon>
        <taxon>Ecdysozoa</taxon>
        <taxon>Arthropoda</taxon>
        <taxon>Chelicerata</taxon>
        <taxon>Merostomata</taxon>
        <taxon>Xiphosura</taxon>
        <taxon>Limulidae</taxon>
        <taxon>Limulus</taxon>
    </lineage>
</organism>
<dbReference type="InterPro" id="IPR000195">
    <property type="entry name" value="Rab-GAP-TBC_dom"/>
</dbReference>
<keyword evidence="1" id="KW-0343">GTPase activation</keyword>
<feature type="compositionally biased region" description="Polar residues" evidence="4">
    <location>
        <begin position="292"/>
        <end position="303"/>
    </location>
</feature>
<dbReference type="CDD" id="cd00934">
    <property type="entry name" value="PTB"/>
    <property type="match status" value="1"/>
</dbReference>
<feature type="region of interest" description="Disordered" evidence="4">
    <location>
        <begin position="234"/>
        <end position="255"/>
    </location>
</feature>
<evidence type="ECO:0000256" key="2">
    <source>
        <dbReference type="ARBA" id="ARBA00022553"/>
    </source>
</evidence>
<feature type="region of interest" description="Disordered" evidence="4">
    <location>
        <begin position="814"/>
        <end position="833"/>
    </location>
</feature>
<dbReference type="Pfam" id="PF11830">
    <property type="entry name" value="DUF3350"/>
    <property type="match status" value="1"/>
</dbReference>
<accession>A0ABM1BRW7</accession>
<evidence type="ECO:0000256" key="3">
    <source>
        <dbReference type="SAM" id="Coils"/>
    </source>
</evidence>
<evidence type="ECO:0000313" key="8">
    <source>
        <dbReference type="RefSeq" id="XP_013787470.1"/>
    </source>
</evidence>
<evidence type="ECO:0000259" key="5">
    <source>
        <dbReference type="PROSITE" id="PS01179"/>
    </source>
</evidence>
<name>A0ABM1BRW7_LIMPO</name>
<evidence type="ECO:0000256" key="1">
    <source>
        <dbReference type="ARBA" id="ARBA00022468"/>
    </source>
</evidence>
<dbReference type="PANTHER" id="PTHR47219:SF16">
    <property type="entry name" value="GTPASE ACTIVATING PROTEIN"/>
    <property type="match status" value="1"/>
</dbReference>
<dbReference type="InterPro" id="IPR050302">
    <property type="entry name" value="Rab_GAP_TBC_domain"/>
</dbReference>
<feature type="coiled-coil region" evidence="3">
    <location>
        <begin position="1171"/>
        <end position="1266"/>
    </location>
</feature>
<dbReference type="RefSeq" id="XP_013787470.1">
    <property type="nucleotide sequence ID" value="XM_013932016.2"/>
</dbReference>
<dbReference type="SUPFAM" id="SSF47923">
    <property type="entry name" value="Ypt/Rab-GAP domain of gyp1p"/>
    <property type="match status" value="2"/>
</dbReference>
<feature type="compositionally biased region" description="Polar residues" evidence="4">
    <location>
        <begin position="723"/>
        <end position="737"/>
    </location>
</feature>
<dbReference type="Pfam" id="PF00640">
    <property type="entry name" value="PID"/>
    <property type="match status" value="1"/>
</dbReference>
<feature type="compositionally biased region" description="Basic and acidic residues" evidence="4">
    <location>
        <begin position="665"/>
        <end position="674"/>
    </location>
</feature>
<feature type="compositionally biased region" description="Polar residues" evidence="4">
    <location>
        <begin position="675"/>
        <end position="684"/>
    </location>
</feature>
<evidence type="ECO:0000256" key="4">
    <source>
        <dbReference type="SAM" id="MobiDB-lite"/>
    </source>
</evidence>
<gene>
    <name evidence="8" type="primary">LOC106471417</name>
</gene>
<dbReference type="Gene3D" id="1.10.8.270">
    <property type="entry name" value="putative rabgap domain of human tbc1 domain family member 14 like domains"/>
    <property type="match status" value="1"/>
</dbReference>
<feature type="domain" description="PID" evidence="5">
    <location>
        <begin position="49"/>
        <end position="156"/>
    </location>
</feature>
<feature type="compositionally biased region" description="Basic and acidic residues" evidence="4">
    <location>
        <begin position="685"/>
        <end position="708"/>
    </location>
</feature>
<proteinExistence type="predicted"/>
<dbReference type="PROSITE" id="PS01179">
    <property type="entry name" value="PID"/>
    <property type="match status" value="1"/>
</dbReference>
<dbReference type="PROSITE" id="PS50086">
    <property type="entry name" value="TBC_RABGAP"/>
    <property type="match status" value="1"/>
</dbReference>
<feature type="compositionally biased region" description="Polar residues" evidence="4">
    <location>
        <begin position="749"/>
        <end position="761"/>
    </location>
</feature>
<feature type="domain" description="Rab-GAP TBC" evidence="6">
    <location>
        <begin position="921"/>
        <end position="1118"/>
    </location>
</feature>
<feature type="region of interest" description="Disordered" evidence="4">
    <location>
        <begin position="273"/>
        <end position="321"/>
    </location>
</feature>
<dbReference type="Gene3D" id="2.30.29.30">
    <property type="entry name" value="Pleckstrin-homology domain (PH domain)/Phosphotyrosine-binding domain (PTB)"/>
    <property type="match status" value="2"/>
</dbReference>
<dbReference type="PANTHER" id="PTHR47219">
    <property type="entry name" value="RAB GTPASE-ACTIVATING PROTEIN 1-LIKE"/>
    <property type="match status" value="1"/>
</dbReference>
<dbReference type="Gene3D" id="1.10.472.80">
    <property type="entry name" value="Ypt/Rab-GAP domain of gyp1p, domain 3"/>
    <property type="match status" value="1"/>
</dbReference>
<keyword evidence="2" id="KW-0597">Phosphoprotein</keyword>
<dbReference type="Gene3D" id="1.10.10.2750">
    <property type="match status" value="1"/>
</dbReference>
<evidence type="ECO:0000313" key="7">
    <source>
        <dbReference type="Proteomes" id="UP000694941"/>
    </source>
</evidence>
<feature type="compositionally biased region" description="Basic and acidic residues" evidence="4">
    <location>
        <begin position="1517"/>
        <end position="1554"/>
    </location>
</feature>
<dbReference type="Proteomes" id="UP000694941">
    <property type="component" value="Unplaced"/>
</dbReference>
<dbReference type="InterPro" id="IPR006020">
    <property type="entry name" value="PTB/PI_dom"/>
</dbReference>
<feature type="region of interest" description="Disordered" evidence="4">
    <location>
        <begin position="1459"/>
        <end position="1562"/>
    </location>
</feature>
<feature type="compositionally biased region" description="Basic and acidic residues" evidence="4">
    <location>
        <begin position="1459"/>
        <end position="1481"/>
    </location>
</feature>
<keyword evidence="3" id="KW-0175">Coiled coil</keyword>